<dbReference type="Pfam" id="PF01636">
    <property type="entry name" value="APH"/>
    <property type="match status" value="1"/>
</dbReference>
<proteinExistence type="predicted"/>
<name>A0A5B8ICE9_9ACTN</name>
<evidence type="ECO:0000313" key="3">
    <source>
        <dbReference type="EMBL" id="QDY75908.1"/>
    </source>
</evidence>
<dbReference type="KEGG" id="sqz:FQU76_04525"/>
<keyword evidence="4" id="KW-1185">Reference proteome</keyword>
<keyword evidence="3" id="KW-0808">Transferase</keyword>
<dbReference type="Gene3D" id="3.90.1200.10">
    <property type="match status" value="1"/>
</dbReference>
<evidence type="ECO:0000313" key="4">
    <source>
        <dbReference type="Proteomes" id="UP000320580"/>
    </source>
</evidence>
<dbReference type="InterPro" id="IPR002575">
    <property type="entry name" value="Aminoglycoside_PTrfase"/>
</dbReference>
<evidence type="ECO:0000256" key="1">
    <source>
        <dbReference type="SAM" id="MobiDB-lite"/>
    </source>
</evidence>
<feature type="domain" description="Aminoglycoside phosphotransferase" evidence="2">
    <location>
        <begin position="111"/>
        <end position="328"/>
    </location>
</feature>
<protein>
    <submittedName>
        <fullName evidence="3">Phosphotransferase</fullName>
    </submittedName>
</protein>
<sequence>MAPPCVHRRVRSRAGARGTASVSARDCPAGAPHHTPGRRPPRFGAYPRTRSRTASGGTVSSAVVDVLARAARAAAHPVAAPAARDCRGCAHGPEVLADRPDGIVVRHGPAVAKAHDPATDPAAHRSRLALAADPRLTGILLPPLPLPAGAGEIPGRPVSVWPHGSPVDPADPGAAPWEATAALLAALHTVPAPGPRSPTGAPPVMRGPLKAARAIARMRRESRHPAVRDVERAWHRLPAWARGETPAATPPGGPVGLCHGDLHLGQLVRHPAPTGPWLLIDIDDLGLGAQAWDLARPAAWFAAGLLAPEVWQRFIGAYLTAGGPAADPAEPWAALDVPARALTVQSAALALARAAREDRAPDETDTAVLDACARIAALPTDAEPAPNSSSRAGASK</sequence>
<dbReference type="Proteomes" id="UP000320580">
    <property type="component" value="Chromosome"/>
</dbReference>
<dbReference type="GO" id="GO:0016740">
    <property type="term" value="F:transferase activity"/>
    <property type="evidence" value="ECO:0007669"/>
    <property type="project" value="UniProtKB-KW"/>
</dbReference>
<gene>
    <name evidence="3" type="ORF">FQU76_04525</name>
</gene>
<reference evidence="3 4" key="1">
    <citation type="submission" date="2019-07" db="EMBL/GenBank/DDBJ databases">
        <authorList>
            <person name="Zhu P."/>
        </authorList>
    </citation>
    <scope>NUCLEOTIDE SEQUENCE [LARGE SCALE GENOMIC DNA]</scope>
    <source>
        <strain evidence="3 4">SSL-25</strain>
    </source>
</reference>
<dbReference type="EMBL" id="CP042266">
    <property type="protein sequence ID" value="QDY75908.1"/>
    <property type="molecule type" value="Genomic_DNA"/>
</dbReference>
<dbReference type="OrthoDB" id="4558647at2"/>
<evidence type="ECO:0000259" key="2">
    <source>
        <dbReference type="Pfam" id="PF01636"/>
    </source>
</evidence>
<dbReference type="SUPFAM" id="SSF56112">
    <property type="entry name" value="Protein kinase-like (PK-like)"/>
    <property type="match status" value="1"/>
</dbReference>
<organism evidence="3 4">
    <name type="scientific">Streptomyces qinzhouensis</name>
    <dbReference type="NCBI Taxonomy" id="2599401"/>
    <lineage>
        <taxon>Bacteria</taxon>
        <taxon>Bacillati</taxon>
        <taxon>Actinomycetota</taxon>
        <taxon>Actinomycetes</taxon>
        <taxon>Kitasatosporales</taxon>
        <taxon>Streptomycetaceae</taxon>
        <taxon>Streptomyces</taxon>
    </lineage>
</organism>
<feature type="compositionally biased region" description="Basic residues" evidence="1">
    <location>
        <begin position="1"/>
        <end position="14"/>
    </location>
</feature>
<feature type="region of interest" description="Disordered" evidence="1">
    <location>
        <begin position="1"/>
        <end position="57"/>
    </location>
</feature>
<dbReference type="AlphaFoldDB" id="A0A5B8ICE9"/>
<accession>A0A5B8ICE9</accession>
<dbReference type="InterPro" id="IPR011009">
    <property type="entry name" value="Kinase-like_dom_sf"/>
</dbReference>